<dbReference type="EMBL" id="JATAAI010000049">
    <property type="protein sequence ID" value="KAK1733419.1"/>
    <property type="molecule type" value="Genomic_DNA"/>
</dbReference>
<accession>A0AAD8XT90</accession>
<sequence length="62" mass="6787">MTKSEAEKHKVPETKNTEEGSARRNIARKHDHDPTKKEKKQGGGGLGGKGTWNDLDDGSLDD</sequence>
<dbReference type="AlphaFoldDB" id="A0AAD8XT90"/>
<gene>
    <name evidence="2" type="ORF">QTG54_015834</name>
</gene>
<comment type="caution">
    <text evidence="2">The sequence shown here is derived from an EMBL/GenBank/DDBJ whole genome shotgun (WGS) entry which is preliminary data.</text>
</comment>
<feature type="compositionally biased region" description="Basic and acidic residues" evidence="1">
    <location>
        <begin position="1"/>
        <end position="36"/>
    </location>
</feature>
<dbReference type="Proteomes" id="UP001224775">
    <property type="component" value="Unassembled WGS sequence"/>
</dbReference>
<reference evidence="2" key="1">
    <citation type="submission" date="2023-06" db="EMBL/GenBank/DDBJ databases">
        <title>Survivors Of The Sea: Transcriptome response of Skeletonema marinoi to long-term dormancy.</title>
        <authorList>
            <person name="Pinder M.I.M."/>
            <person name="Kourtchenko O."/>
            <person name="Robertson E.K."/>
            <person name="Larsson T."/>
            <person name="Maumus F."/>
            <person name="Osuna-Cruz C.M."/>
            <person name="Vancaester E."/>
            <person name="Stenow R."/>
            <person name="Vandepoele K."/>
            <person name="Ploug H."/>
            <person name="Bruchert V."/>
            <person name="Godhe A."/>
            <person name="Topel M."/>
        </authorList>
    </citation>
    <scope>NUCLEOTIDE SEQUENCE</scope>
    <source>
        <strain evidence="2">R05AC</strain>
    </source>
</reference>
<proteinExistence type="predicted"/>
<evidence type="ECO:0000256" key="1">
    <source>
        <dbReference type="SAM" id="MobiDB-lite"/>
    </source>
</evidence>
<feature type="region of interest" description="Disordered" evidence="1">
    <location>
        <begin position="1"/>
        <end position="62"/>
    </location>
</feature>
<evidence type="ECO:0000313" key="3">
    <source>
        <dbReference type="Proteomes" id="UP001224775"/>
    </source>
</evidence>
<organism evidence="2 3">
    <name type="scientific">Skeletonema marinoi</name>
    <dbReference type="NCBI Taxonomy" id="267567"/>
    <lineage>
        <taxon>Eukaryota</taxon>
        <taxon>Sar</taxon>
        <taxon>Stramenopiles</taxon>
        <taxon>Ochrophyta</taxon>
        <taxon>Bacillariophyta</taxon>
        <taxon>Coscinodiscophyceae</taxon>
        <taxon>Thalassiosirophycidae</taxon>
        <taxon>Thalassiosirales</taxon>
        <taxon>Skeletonemataceae</taxon>
        <taxon>Skeletonema</taxon>
        <taxon>Skeletonema marinoi-dohrnii complex</taxon>
    </lineage>
</organism>
<evidence type="ECO:0000313" key="2">
    <source>
        <dbReference type="EMBL" id="KAK1733419.1"/>
    </source>
</evidence>
<keyword evidence="3" id="KW-1185">Reference proteome</keyword>
<name>A0AAD8XT90_9STRA</name>
<protein>
    <submittedName>
        <fullName evidence="2">Uncharacterized protein</fullName>
    </submittedName>
</protein>